<keyword evidence="2" id="KW-1185">Reference proteome</keyword>
<gene>
    <name evidence="1" type="ORF">DKT77_15080</name>
</gene>
<dbReference type="AlphaFoldDB" id="A0A2V2L8Z3"/>
<dbReference type="RefSeq" id="WP_109812491.1">
    <property type="nucleotide sequence ID" value="NZ_QGKU01000047.1"/>
</dbReference>
<proteinExistence type="predicted"/>
<name>A0A2V2L8Z3_9RHOB</name>
<comment type="caution">
    <text evidence="1">The sequence shown here is derived from an EMBL/GenBank/DDBJ whole genome shotgun (WGS) entry which is preliminary data.</text>
</comment>
<accession>A0A2V2L8Z3</accession>
<evidence type="ECO:0000313" key="1">
    <source>
        <dbReference type="EMBL" id="PWR01908.1"/>
    </source>
</evidence>
<evidence type="ECO:0000313" key="2">
    <source>
        <dbReference type="Proteomes" id="UP000245680"/>
    </source>
</evidence>
<dbReference type="OrthoDB" id="7874235at2"/>
<organism evidence="1 2">
    <name type="scientific">Meridianimarinicoccus roseus</name>
    <dbReference type="NCBI Taxonomy" id="2072018"/>
    <lineage>
        <taxon>Bacteria</taxon>
        <taxon>Pseudomonadati</taxon>
        <taxon>Pseudomonadota</taxon>
        <taxon>Alphaproteobacteria</taxon>
        <taxon>Rhodobacterales</taxon>
        <taxon>Paracoccaceae</taxon>
        <taxon>Meridianimarinicoccus</taxon>
    </lineage>
</organism>
<dbReference type="EMBL" id="QGKU01000047">
    <property type="protein sequence ID" value="PWR01908.1"/>
    <property type="molecule type" value="Genomic_DNA"/>
</dbReference>
<reference evidence="1 2" key="1">
    <citation type="submission" date="2018-05" db="EMBL/GenBank/DDBJ databases">
        <title>Rhodobacteraceae gen. nov., sp. nov. isolated from sea water.</title>
        <authorList>
            <person name="Ren Y."/>
        </authorList>
    </citation>
    <scope>NUCLEOTIDE SEQUENCE [LARGE SCALE GENOMIC DNA]</scope>
    <source>
        <strain evidence="1 2">TG-679</strain>
    </source>
</reference>
<dbReference type="Proteomes" id="UP000245680">
    <property type="component" value="Unassembled WGS sequence"/>
</dbReference>
<protein>
    <submittedName>
        <fullName evidence="1">Uncharacterized protein</fullName>
    </submittedName>
</protein>
<sequence>MTRHILDDPRKQTKSGMKLTMSRIALDRMPRAETLALQRRPVGRPAGARLREFARIERGHYA</sequence>